<dbReference type="AlphaFoldDB" id="A0A4Y9KVQ2"/>
<evidence type="ECO:0008006" key="4">
    <source>
        <dbReference type="Google" id="ProtNLM"/>
    </source>
</evidence>
<dbReference type="EMBL" id="SPQU01000020">
    <property type="protein sequence ID" value="TFV34569.1"/>
    <property type="molecule type" value="Genomic_DNA"/>
</dbReference>
<keyword evidence="3" id="KW-1185">Reference proteome</keyword>
<dbReference type="OrthoDB" id="8256169at2"/>
<evidence type="ECO:0000313" key="3">
    <source>
        <dbReference type="Proteomes" id="UP000298225"/>
    </source>
</evidence>
<name>A0A4Y9KVQ2_9BRAD</name>
<dbReference type="RefSeq" id="WP_135171258.1">
    <property type="nucleotide sequence ID" value="NZ_SPQU01000020.1"/>
</dbReference>
<reference evidence="2 3" key="1">
    <citation type="submission" date="2019-03" db="EMBL/GenBank/DDBJ databases">
        <title>Bradyrhizobium strains diversity isolated from Chamaecrista fasciculata.</title>
        <authorList>
            <person name="Urquiaga M.C.O."/>
            <person name="Hungria M."/>
            <person name="Delamuta J.R.M."/>
        </authorList>
    </citation>
    <scope>NUCLEOTIDE SEQUENCE [LARGE SCALE GENOMIC DNA]</scope>
    <source>
        <strain evidence="2 3">CNPSo 3424</strain>
    </source>
</reference>
<comment type="caution">
    <text evidence="2">The sequence shown here is derived from an EMBL/GenBank/DDBJ whole genome shotgun (WGS) entry which is preliminary data.</text>
</comment>
<sequence length="158" mass="17278">MSKPRPLPWDDAEEDHLLFLRDREKLRFNVIGPRLGRSPEACEVRYYTKLFAVNAANHYGKERSGGRPVGGGKPRPRPAAKPAKPVEMKVPPPAEHGGYRAVDLDALRERAELLLRIAERGLTGGVLGDPPPGRSALDERTRAAAAAARSGREGSDVR</sequence>
<gene>
    <name evidence="2" type="ORF">E4K66_30865</name>
</gene>
<evidence type="ECO:0000313" key="2">
    <source>
        <dbReference type="EMBL" id="TFV34569.1"/>
    </source>
</evidence>
<feature type="region of interest" description="Disordered" evidence="1">
    <location>
        <begin position="122"/>
        <end position="158"/>
    </location>
</feature>
<evidence type="ECO:0000256" key="1">
    <source>
        <dbReference type="SAM" id="MobiDB-lite"/>
    </source>
</evidence>
<accession>A0A4Y9KVQ2</accession>
<protein>
    <recommendedName>
        <fullName evidence="4">Myb-like domain-containing protein</fullName>
    </recommendedName>
</protein>
<organism evidence="2 3">
    <name type="scientific">Bradyrhizobium frederickii</name>
    <dbReference type="NCBI Taxonomy" id="2560054"/>
    <lineage>
        <taxon>Bacteria</taxon>
        <taxon>Pseudomonadati</taxon>
        <taxon>Pseudomonadota</taxon>
        <taxon>Alphaproteobacteria</taxon>
        <taxon>Hyphomicrobiales</taxon>
        <taxon>Nitrobacteraceae</taxon>
        <taxon>Bradyrhizobium</taxon>
    </lineage>
</organism>
<proteinExistence type="predicted"/>
<dbReference type="Proteomes" id="UP000298225">
    <property type="component" value="Unassembled WGS sequence"/>
</dbReference>
<feature type="region of interest" description="Disordered" evidence="1">
    <location>
        <begin position="60"/>
        <end position="98"/>
    </location>
</feature>